<protein>
    <submittedName>
        <fullName evidence="1">Uncharacterized protein</fullName>
    </submittedName>
</protein>
<keyword evidence="2" id="KW-1185">Reference proteome</keyword>
<evidence type="ECO:0000313" key="2">
    <source>
        <dbReference type="Proteomes" id="UP000232229"/>
    </source>
</evidence>
<reference evidence="1 2" key="1">
    <citation type="submission" date="2017-08" db="EMBL/GenBank/DDBJ databases">
        <title>Complete Genome Sequence of Mesoplasma chauliocola.</title>
        <authorList>
            <person name="Knight T.F.Jr."/>
            <person name="Citino T."/>
        </authorList>
    </citation>
    <scope>NUCLEOTIDE SEQUENCE [LARGE SCALE GENOMIC DNA]</scope>
    <source>
        <strain evidence="1 2">CHPA-2</strain>
    </source>
</reference>
<organism evidence="1 2">
    <name type="scientific">Mesoplasma chauliocola</name>
    <dbReference type="NCBI Taxonomy" id="216427"/>
    <lineage>
        <taxon>Bacteria</taxon>
        <taxon>Bacillati</taxon>
        <taxon>Mycoplasmatota</taxon>
        <taxon>Mollicutes</taxon>
        <taxon>Entomoplasmatales</taxon>
        <taxon>Entomoplasmataceae</taxon>
        <taxon>Mesoplasma</taxon>
    </lineage>
</organism>
<dbReference type="KEGG" id="mchc:CK556_03415"/>
<gene>
    <name evidence="1" type="ORF">CK556_03415</name>
</gene>
<dbReference type="Proteomes" id="UP000232229">
    <property type="component" value="Chromosome"/>
</dbReference>
<dbReference type="RefSeq" id="WP_095761532.1">
    <property type="nucleotide sequence ID" value="NZ_CP023173.1"/>
</dbReference>
<dbReference type="AlphaFoldDB" id="A0A249SP22"/>
<sequence>MFNVVVEAKTGYVLADDIKDGKTSITLSIGKADIAVAKADVDQLLSTLSADDKHYETNEKAVEAIKGLTSEKFSIKDATAVTRGYSNVTFNVVVEAKTGYVLADDIKDGKTSITLSIGKKDTPINKDEVVAALENEVKDQEFATLQAAIHKVQAKTIAGIKSITAIEKSVLKNSEDKTLEVTVLADDGYILDSWDGKTDIAIKVTVADDREELSSVIKTKALEEIEVAHDATLSEQNILDALVEKNLGLVTTGLNVEGTLSNDSKSAIIKAGQDSEYKDTSAAGVEVTFTVKVLPVPLIDLATDLSITSLGNIDLQEAAKVPSKDQVLGVLKTESVNSNLKTSEIEITNITTEGATVIVNAESKVYNQGSIDVTFTVSNPQVDKVDLATDLSITSLGNIDLQEAAKVPSKDQVLGVLKTESVNSNLKTNEIEITNITTEGATVIVNAESKVYNQGSIDVTFTVSNPQVDKVDLATDLSITSLGNIDLQEAAKVPSKDQVLGVLKTESVNSNLKTSEIEITNITTEGATVIVNAESKVYNQGSIDVTFTVSNPQVDKVDLATDLSITSLGNIDLQEAAKVPSKDQVLGVLKTESVNSNLKTNEIEITNITTEGATVIVNAESKVYNQGSIDVTFTVSNPQVDKVDLATDLSITSLGNIDLQEAAKVPSKDQVLGVLKTESVNSNLKTSEIEITNITTEGATVIVNAESKVYNQGSIDVTFTVSNPQVDKVDLATDLSITSLGNIDLQEAAKVPSKDQVLGVLKTESVNSNLKTNEIEITNITTEGATVIVNAESKVYNQGSIDVTFTVSNPQVDKVDLATDLSITSLGNIDLQEAAKVPSKDQVLGVLKTESVNSNLKTSEIEITNITTEGATVIVNAESKVYNQGSIDVTFTVSNPQVDKVDLATDLSITSLGNIDLQEAAKVPSKDQVLGVLKTESVNSNLKTNEIEITNITTEGATVIVNAESKVYNQGSIDVTFTVSNPQNTRKDISNITFTEEELEISNTTSQQDVLDALNTKLDLTNDADKLVLNTDVTITINAATAGQNGTITIAVVANSEKVKGTNVELTIPALSVENQFAFNLSNKYFN</sequence>
<proteinExistence type="predicted"/>
<accession>A0A249SP22</accession>
<evidence type="ECO:0000313" key="1">
    <source>
        <dbReference type="EMBL" id="ASZ09376.1"/>
    </source>
</evidence>
<name>A0A249SP22_9MOLU</name>
<dbReference type="EMBL" id="CP023173">
    <property type="protein sequence ID" value="ASZ09376.1"/>
    <property type="molecule type" value="Genomic_DNA"/>
</dbReference>